<evidence type="ECO:0000313" key="2">
    <source>
        <dbReference type="Proteomes" id="UP001277972"/>
    </source>
</evidence>
<evidence type="ECO:0000313" key="1">
    <source>
        <dbReference type="EMBL" id="MDX8047726.1"/>
    </source>
</evidence>
<comment type="caution">
    <text evidence="1">The sequence shown here is derived from an EMBL/GenBank/DDBJ whole genome shotgun (WGS) entry which is preliminary data.</text>
</comment>
<gene>
    <name evidence="1" type="ORF">SH601_17345</name>
</gene>
<keyword evidence="2" id="KW-1185">Reference proteome</keyword>
<name>A0ACC6MA22_9BACI</name>
<organism evidence="1 2">
    <name type="scientific">Gracilibacillus pellucidus</name>
    <dbReference type="NCBI Taxonomy" id="3095368"/>
    <lineage>
        <taxon>Bacteria</taxon>
        <taxon>Bacillati</taxon>
        <taxon>Bacillota</taxon>
        <taxon>Bacilli</taxon>
        <taxon>Bacillales</taxon>
        <taxon>Bacillaceae</taxon>
        <taxon>Gracilibacillus</taxon>
    </lineage>
</organism>
<proteinExistence type="predicted"/>
<dbReference type="EMBL" id="JAWZSR010000022">
    <property type="protein sequence ID" value="MDX8047726.1"/>
    <property type="molecule type" value="Genomic_DNA"/>
</dbReference>
<accession>A0ACC6MA22</accession>
<dbReference type="Proteomes" id="UP001277972">
    <property type="component" value="Unassembled WGS sequence"/>
</dbReference>
<reference evidence="1" key="1">
    <citation type="submission" date="2023-11" db="EMBL/GenBank/DDBJ databases">
        <title>Gracilibacillus pellucida a moderately halophilic bacterium isolated from saline soil in Xinjiang province.</title>
        <authorList>
            <person name="Zhang Z."/>
            <person name="Tan F."/>
            <person name="Wang Y."/>
            <person name="Xia M."/>
        </authorList>
    </citation>
    <scope>NUCLEOTIDE SEQUENCE</scope>
    <source>
        <strain evidence="1">S3-1-1</strain>
    </source>
</reference>
<protein>
    <submittedName>
        <fullName evidence="1">Low molecular weight protein arginine phosphatase</fullName>
    </submittedName>
</protein>
<sequence length="186" mass="21310">MNILFVCTGNTCRSPMAEAIMKHKTTHNVQSAGIFAGIGMIASEGTREVLRQEGIDVDHASQPVTVELMSWADLILTMTAQHRDFLKQSYPDDIAKIFTLKEFANPEYEQAWQELKAAYSELEQAKLRGDKQVTLIEDKIRHLEQTIQHVDISDPFGGNYMTYQKTYEEIENYLALLIEKVENRLR</sequence>